<organism evidence="11 12">
    <name type="scientific">Desulfobulbus oralis</name>
    <dbReference type="NCBI Taxonomy" id="1986146"/>
    <lineage>
        <taxon>Bacteria</taxon>
        <taxon>Pseudomonadati</taxon>
        <taxon>Thermodesulfobacteriota</taxon>
        <taxon>Desulfobulbia</taxon>
        <taxon>Desulfobulbales</taxon>
        <taxon>Desulfobulbaceae</taxon>
        <taxon>Desulfobulbus</taxon>
    </lineage>
</organism>
<dbReference type="EMBL" id="CP021255">
    <property type="protein sequence ID" value="AVD71805.1"/>
    <property type="molecule type" value="Genomic_DNA"/>
</dbReference>
<dbReference type="InterPro" id="IPR042211">
    <property type="entry name" value="CRISPR-assoc_Cas1_N"/>
</dbReference>
<dbReference type="PANTHER" id="PTHR34353:SF2">
    <property type="entry name" value="CRISPR-ASSOCIATED ENDONUCLEASE CAS1 1"/>
    <property type="match status" value="1"/>
</dbReference>
<keyword evidence="6 10" id="KW-0051">Antiviral defense</keyword>
<evidence type="ECO:0000256" key="9">
    <source>
        <dbReference type="ARBA" id="ARBA00038592"/>
    </source>
</evidence>
<dbReference type="NCBIfam" id="TIGR00287">
    <property type="entry name" value="cas1"/>
    <property type="match status" value="1"/>
</dbReference>
<gene>
    <name evidence="10" type="primary">cas1</name>
    <name evidence="11" type="ORF">CAY53_10300</name>
</gene>
<evidence type="ECO:0000256" key="8">
    <source>
        <dbReference type="ARBA" id="ARBA00023211"/>
    </source>
</evidence>
<dbReference type="Proteomes" id="UP000239867">
    <property type="component" value="Chromosome"/>
</dbReference>
<evidence type="ECO:0000256" key="2">
    <source>
        <dbReference type="ARBA" id="ARBA00022723"/>
    </source>
</evidence>
<keyword evidence="1 10" id="KW-0540">Nuclease</keyword>
<feature type="binding site" evidence="10">
    <location>
        <position position="236"/>
    </location>
    <ligand>
        <name>Mn(2+)</name>
        <dbReference type="ChEBI" id="CHEBI:29035"/>
    </ligand>
</feature>
<dbReference type="GO" id="GO:0016787">
    <property type="term" value="F:hydrolase activity"/>
    <property type="evidence" value="ECO:0007669"/>
    <property type="project" value="UniProtKB-KW"/>
</dbReference>
<comment type="cofactor">
    <cofactor evidence="10">
        <name>Mg(2+)</name>
        <dbReference type="ChEBI" id="CHEBI:18420"/>
    </cofactor>
    <cofactor evidence="10">
        <name>Mn(2+)</name>
        <dbReference type="ChEBI" id="CHEBI:29035"/>
    </cofactor>
</comment>
<name>A0A2L1GQ46_9BACT</name>
<feature type="binding site" evidence="10">
    <location>
        <position position="251"/>
    </location>
    <ligand>
        <name>Mn(2+)</name>
        <dbReference type="ChEBI" id="CHEBI:29035"/>
    </ligand>
</feature>
<evidence type="ECO:0000256" key="3">
    <source>
        <dbReference type="ARBA" id="ARBA00022759"/>
    </source>
</evidence>
<protein>
    <recommendedName>
        <fullName evidence="10">CRISPR-associated endonuclease Cas1</fullName>
        <ecNumber evidence="10">3.1.-.-</ecNumber>
    </recommendedName>
</protein>
<dbReference type="HAMAP" id="MF_01470">
    <property type="entry name" value="Cas1"/>
    <property type="match status" value="1"/>
</dbReference>
<dbReference type="Gene3D" id="3.100.10.20">
    <property type="entry name" value="CRISPR-associated endonuclease Cas1, N-terminal domain"/>
    <property type="match status" value="1"/>
</dbReference>
<evidence type="ECO:0000256" key="5">
    <source>
        <dbReference type="ARBA" id="ARBA00022842"/>
    </source>
</evidence>
<dbReference type="InterPro" id="IPR002729">
    <property type="entry name" value="CRISPR-assoc_Cas1"/>
</dbReference>
<dbReference type="InterPro" id="IPR042206">
    <property type="entry name" value="CRISPR-assoc_Cas1_C"/>
</dbReference>
<keyword evidence="5 10" id="KW-0460">Magnesium</keyword>
<dbReference type="KEGG" id="deo:CAY53_10300"/>
<dbReference type="GO" id="GO:0043571">
    <property type="term" value="P:maintenance of CRISPR repeat elements"/>
    <property type="evidence" value="ECO:0007669"/>
    <property type="project" value="UniProtKB-UniRule"/>
</dbReference>
<evidence type="ECO:0000256" key="1">
    <source>
        <dbReference type="ARBA" id="ARBA00022722"/>
    </source>
</evidence>
<keyword evidence="2 10" id="KW-0479">Metal-binding</keyword>
<dbReference type="OrthoDB" id="9803119at2"/>
<evidence type="ECO:0000256" key="10">
    <source>
        <dbReference type="HAMAP-Rule" id="MF_01470"/>
    </source>
</evidence>
<dbReference type="GO" id="GO:0046872">
    <property type="term" value="F:metal ion binding"/>
    <property type="evidence" value="ECO:0007669"/>
    <property type="project" value="UniProtKB-UniRule"/>
</dbReference>
<evidence type="ECO:0000313" key="12">
    <source>
        <dbReference type="Proteomes" id="UP000239867"/>
    </source>
</evidence>
<accession>A0A2L1GQ46</accession>
<dbReference type="GO" id="GO:0004519">
    <property type="term" value="F:endonuclease activity"/>
    <property type="evidence" value="ECO:0007669"/>
    <property type="project" value="UniProtKB-UniRule"/>
</dbReference>
<dbReference type="AlphaFoldDB" id="A0A2L1GQ46"/>
<keyword evidence="4 10" id="KW-0378">Hydrolase</keyword>
<feature type="binding site" evidence="10">
    <location>
        <position position="171"/>
    </location>
    <ligand>
        <name>Mn(2+)</name>
        <dbReference type="ChEBI" id="CHEBI:29035"/>
    </ligand>
</feature>
<dbReference type="EC" id="3.1.-.-" evidence="10"/>
<dbReference type="Pfam" id="PF01867">
    <property type="entry name" value="Cas_Cas1"/>
    <property type="match status" value="1"/>
</dbReference>
<dbReference type="GO" id="GO:0051607">
    <property type="term" value="P:defense response to virus"/>
    <property type="evidence" value="ECO:0007669"/>
    <property type="project" value="UniProtKB-UniRule"/>
</dbReference>
<evidence type="ECO:0000313" key="11">
    <source>
        <dbReference type="EMBL" id="AVD71805.1"/>
    </source>
</evidence>
<dbReference type="CDD" id="cd09634">
    <property type="entry name" value="Cas1_I-II-III"/>
    <property type="match status" value="1"/>
</dbReference>
<evidence type="ECO:0000256" key="6">
    <source>
        <dbReference type="ARBA" id="ARBA00023118"/>
    </source>
</evidence>
<dbReference type="GO" id="GO:0003677">
    <property type="term" value="F:DNA binding"/>
    <property type="evidence" value="ECO:0007669"/>
    <property type="project" value="UniProtKB-KW"/>
</dbReference>
<dbReference type="Gene3D" id="1.20.120.920">
    <property type="entry name" value="CRISPR-associated endonuclease Cas1, C-terminal domain"/>
    <property type="match status" value="1"/>
</dbReference>
<keyword evidence="8 10" id="KW-0464">Manganese</keyword>
<dbReference type="PANTHER" id="PTHR34353">
    <property type="entry name" value="CRISPR-ASSOCIATED ENDONUCLEASE CAS1 1"/>
    <property type="match status" value="1"/>
</dbReference>
<comment type="function">
    <text evidence="10">CRISPR (clustered regularly interspaced short palindromic repeat), is an adaptive immune system that provides protection against mobile genetic elements (viruses, transposable elements and conjugative plasmids). CRISPR clusters contain spacers, sequences complementary to antecedent mobile elements, and target invading nucleic acids. CRISPR clusters are transcribed and processed into CRISPR RNA (crRNA). Acts as a dsDNA endonuclease. Involved in the integration of spacer DNA into the CRISPR cassette.</text>
</comment>
<evidence type="ECO:0000256" key="7">
    <source>
        <dbReference type="ARBA" id="ARBA00023125"/>
    </source>
</evidence>
<comment type="subunit">
    <text evidence="9 10">Homodimer, forms a heterotetramer with a Cas2 homodimer.</text>
</comment>
<evidence type="ECO:0000256" key="4">
    <source>
        <dbReference type="ARBA" id="ARBA00022801"/>
    </source>
</evidence>
<keyword evidence="7 10" id="KW-0238">DNA-binding</keyword>
<proteinExistence type="inferred from homology"/>
<dbReference type="InterPro" id="IPR050646">
    <property type="entry name" value="Cas1"/>
</dbReference>
<reference evidence="11" key="2">
    <citation type="journal article" date="2018" name="MBio">
        <title>Insights into the evolution of host association through the isolation and characterization of a novel human periodontal pathobiont, Desulfobulbus oralis.</title>
        <authorList>
            <person name="Cross K.L."/>
            <person name="Chirania P."/>
            <person name="Xiong W."/>
            <person name="Beall C.J."/>
            <person name="Elkins J.G."/>
            <person name="Giannone R.J."/>
            <person name="Griffen A.L."/>
            <person name="Guss A.M."/>
            <person name="Hettich R.L."/>
            <person name="Joshi S.S."/>
            <person name="Mokrzan E.M."/>
            <person name="Martin R.K."/>
            <person name="Zhulin I.B."/>
            <person name="Leys E.J."/>
            <person name="Podar M."/>
        </authorList>
    </citation>
    <scope>NUCLEOTIDE SEQUENCE [LARGE SCALE GENOMIC DNA]</scope>
    <source>
        <strain evidence="11">ORNL</strain>
    </source>
</reference>
<reference evidence="11" key="1">
    <citation type="submission" date="2017-05" db="EMBL/GenBank/DDBJ databases">
        <authorList>
            <person name="Song R."/>
            <person name="Chenine A.L."/>
            <person name="Ruprecht R.M."/>
        </authorList>
    </citation>
    <scope>NUCLEOTIDE SEQUENCE</scope>
    <source>
        <strain evidence="11">ORNL</strain>
    </source>
</reference>
<keyword evidence="3 10" id="KW-0255">Endonuclease</keyword>
<sequence>MTARPQAARTRRYFMRIYVTTQGASIVKEDKHLLVKCGNDVHRTIFVHKVSQVVLCGNITLTPPARNVLLRNSIDTVFLTRNGRYLGRFAQYEPKNIDLRRRQFRMAEEPAFALGIAQAIVAGKLANLATVLMRIHRKLRNQRLAEQTRQIRGMIAQSATADNMDALRGYEGQGSALYFAVFNLGFDQDQGFVKRVRRPPTDPVNAVLSLLYTFLYNQVYSAIRQVHLDPYLGHLHTPDYGRCSLVLDLMEEFRPVIVDTLVFALFNMGILKKGEDFITGDDSETEENEEDAARALAQQAGESGNELFDTAVQRMEERFSMPALPPLSATARRPVLLRPEAMKKVIAQFERKLATSFTYEPEDRKITYSEAMLRQARQYRRCVEGSQSVYTPLLLR</sequence>
<comment type="similarity">
    <text evidence="10">Belongs to the CRISPR-associated endonuclease Cas1 family.</text>
</comment>
<keyword evidence="12" id="KW-1185">Reference proteome</keyword>